<accession>A0ABR2JWS1</accession>
<feature type="compositionally biased region" description="Pro residues" evidence="1">
    <location>
        <begin position="390"/>
        <end position="399"/>
    </location>
</feature>
<reference evidence="2 3" key="1">
    <citation type="submission" date="2024-04" db="EMBL/GenBank/DDBJ databases">
        <title>Tritrichomonas musculus Genome.</title>
        <authorList>
            <person name="Alves-Ferreira E."/>
            <person name="Grigg M."/>
            <person name="Lorenzi H."/>
            <person name="Galac M."/>
        </authorList>
    </citation>
    <scope>NUCLEOTIDE SEQUENCE [LARGE SCALE GENOMIC DNA]</scope>
    <source>
        <strain evidence="2 3">EAF2021</strain>
    </source>
</reference>
<feature type="compositionally biased region" description="Basic residues" evidence="1">
    <location>
        <begin position="450"/>
        <end position="464"/>
    </location>
</feature>
<feature type="region of interest" description="Disordered" evidence="1">
    <location>
        <begin position="189"/>
        <end position="464"/>
    </location>
</feature>
<protein>
    <recommendedName>
        <fullName evidence="4">HTH La-type RNA-binding domain-containing protein</fullName>
    </recommendedName>
</protein>
<sequence>MNTNAANQQIIRILEKALDLRSFVANQYLISNLVLQEEKFFTLSFQVMEAIPEIIAMRATSEDIASSVQLLKSFYFTTDYIFIPYQIFPRLLVLKQLNKIGDRLEIISYIKSLHGSESASIYSLDNDVVVSFNSNDECMAFWRSIKYCPFKETYITAEIYSELYAHIQMLSLQEPINIPQMQNNSMNQIETDKQHHHQQQQQQQQQQQPKEYHDQHYQYNDTSQQPPSQSYGRKSPKSQNYGRNPSKQRPYGDGGSQKQSPNYRGNRTNHNQFFPRNQQPRQQPPMRLHNQKTQLTPQQTRHTPSVQRSRSQPLELQHSQQIQLKSQLQPPPQWTQQPQSPQAHSRAHHYLQQPSNQQQSSTQQPSSAQQILMQQPQPTAALQLQSALQPPLPPPPPQQQPQQQNQSRQQQQKQKQQPKSQQLPPSSQQQQTTTAQQQQQQQQNAQSKTSKPKKQYYQAKKPKK</sequence>
<feature type="compositionally biased region" description="Polar residues" evidence="1">
    <location>
        <begin position="256"/>
        <end position="270"/>
    </location>
</feature>
<organism evidence="2 3">
    <name type="scientific">Tritrichomonas musculus</name>
    <dbReference type="NCBI Taxonomy" id="1915356"/>
    <lineage>
        <taxon>Eukaryota</taxon>
        <taxon>Metamonada</taxon>
        <taxon>Parabasalia</taxon>
        <taxon>Tritrichomonadida</taxon>
        <taxon>Tritrichomonadidae</taxon>
        <taxon>Tritrichomonas</taxon>
    </lineage>
</organism>
<evidence type="ECO:0008006" key="4">
    <source>
        <dbReference type="Google" id="ProtNLM"/>
    </source>
</evidence>
<evidence type="ECO:0000256" key="1">
    <source>
        <dbReference type="SAM" id="MobiDB-lite"/>
    </source>
</evidence>
<evidence type="ECO:0000313" key="3">
    <source>
        <dbReference type="Proteomes" id="UP001470230"/>
    </source>
</evidence>
<feature type="compositionally biased region" description="Low complexity" evidence="1">
    <location>
        <begin position="271"/>
        <end position="285"/>
    </location>
</feature>
<dbReference type="EMBL" id="JAPFFF010000009">
    <property type="protein sequence ID" value="KAK8882677.1"/>
    <property type="molecule type" value="Genomic_DNA"/>
</dbReference>
<dbReference type="Proteomes" id="UP001470230">
    <property type="component" value="Unassembled WGS sequence"/>
</dbReference>
<gene>
    <name evidence="2" type="ORF">M9Y10_045319</name>
</gene>
<name>A0ABR2JWS1_9EUKA</name>
<keyword evidence="3" id="KW-1185">Reference proteome</keyword>
<feature type="compositionally biased region" description="Low complexity" evidence="1">
    <location>
        <begin position="352"/>
        <end position="389"/>
    </location>
</feature>
<feature type="compositionally biased region" description="Low complexity" evidence="1">
    <location>
        <begin position="400"/>
        <end position="449"/>
    </location>
</feature>
<comment type="caution">
    <text evidence="2">The sequence shown here is derived from an EMBL/GenBank/DDBJ whole genome shotgun (WGS) entry which is preliminary data.</text>
</comment>
<feature type="compositionally biased region" description="Polar residues" evidence="1">
    <location>
        <begin position="217"/>
        <end position="247"/>
    </location>
</feature>
<feature type="compositionally biased region" description="Low complexity" evidence="1">
    <location>
        <begin position="199"/>
        <end position="208"/>
    </location>
</feature>
<feature type="compositionally biased region" description="Polar residues" evidence="1">
    <location>
        <begin position="291"/>
        <end position="326"/>
    </location>
</feature>
<proteinExistence type="predicted"/>
<evidence type="ECO:0000313" key="2">
    <source>
        <dbReference type="EMBL" id="KAK8882677.1"/>
    </source>
</evidence>